<dbReference type="EC" id="5.1.3.3" evidence="5"/>
<organism evidence="6 7">
    <name type="scientific">Dyella koreensis</name>
    <dbReference type="NCBI Taxonomy" id="311235"/>
    <lineage>
        <taxon>Bacteria</taxon>
        <taxon>Pseudomonadati</taxon>
        <taxon>Pseudomonadota</taxon>
        <taxon>Gammaproteobacteria</taxon>
        <taxon>Lysobacterales</taxon>
        <taxon>Rhodanobacteraceae</taxon>
        <taxon>Dyella</taxon>
    </lineage>
</organism>
<comment type="caution">
    <text evidence="6">The sequence shown here is derived from an EMBL/GenBank/DDBJ whole genome shotgun (WGS) entry which is preliminary data.</text>
</comment>
<reference evidence="6 7" key="1">
    <citation type="submission" date="2020-10" db="EMBL/GenBank/DDBJ databases">
        <title>Phylogeny of dyella-like bacteria.</title>
        <authorList>
            <person name="Fu J."/>
        </authorList>
    </citation>
    <scope>NUCLEOTIDE SEQUENCE [LARGE SCALE GENOMIC DNA]</scope>
    <source>
        <strain evidence="6 7">BB4</strain>
    </source>
</reference>
<keyword evidence="4 5" id="KW-0119">Carbohydrate metabolism</keyword>
<accession>A0ABW8JZZ1</accession>
<dbReference type="EMBL" id="JADIKD010000006">
    <property type="protein sequence ID" value="MFK2916121.1"/>
    <property type="molecule type" value="Genomic_DNA"/>
</dbReference>
<evidence type="ECO:0000256" key="5">
    <source>
        <dbReference type="PIRNR" id="PIRNR005096"/>
    </source>
</evidence>
<name>A0ABW8JZZ1_9GAMM</name>
<dbReference type="Gene3D" id="2.70.98.10">
    <property type="match status" value="1"/>
</dbReference>
<dbReference type="InterPro" id="IPR008183">
    <property type="entry name" value="Aldose_1/G6P_1-epimerase"/>
</dbReference>
<proteinExistence type="inferred from homology"/>
<gene>
    <name evidence="6" type="ORF">ISS97_02495</name>
</gene>
<evidence type="ECO:0000313" key="6">
    <source>
        <dbReference type="EMBL" id="MFK2916121.1"/>
    </source>
</evidence>
<dbReference type="PANTHER" id="PTHR10091:SF0">
    <property type="entry name" value="GALACTOSE MUTAROTASE"/>
    <property type="match status" value="1"/>
</dbReference>
<comment type="catalytic activity">
    <reaction evidence="5">
        <text>alpha-D-glucose = beta-D-glucose</text>
        <dbReference type="Rhea" id="RHEA:10264"/>
        <dbReference type="ChEBI" id="CHEBI:15903"/>
        <dbReference type="ChEBI" id="CHEBI:17925"/>
        <dbReference type="EC" id="5.1.3.3"/>
    </reaction>
</comment>
<dbReference type="SUPFAM" id="SSF74650">
    <property type="entry name" value="Galactose mutarotase-like"/>
    <property type="match status" value="1"/>
</dbReference>
<evidence type="ECO:0000256" key="3">
    <source>
        <dbReference type="ARBA" id="ARBA00023235"/>
    </source>
</evidence>
<dbReference type="PANTHER" id="PTHR10091">
    <property type="entry name" value="ALDOSE-1-EPIMERASE"/>
    <property type="match status" value="1"/>
</dbReference>
<evidence type="ECO:0000256" key="4">
    <source>
        <dbReference type="ARBA" id="ARBA00023277"/>
    </source>
</evidence>
<dbReference type="NCBIfam" id="NF008277">
    <property type="entry name" value="PRK11055.1"/>
    <property type="match status" value="1"/>
</dbReference>
<comment type="pathway">
    <text evidence="1 5">Carbohydrate metabolism; hexose metabolism.</text>
</comment>
<comment type="similarity">
    <text evidence="2 5">Belongs to the aldose epimerase family.</text>
</comment>
<dbReference type="InterPro" id="IPR015443">
    <property type="entry name" value="Aldose_1-epimerase"/>
</dbReference>
<dbReference type="RefSeq" id="WP_379984778.1">
    <property type="nucleotide sequence ID" value="NZ_JADIKD010000006.1"/>
</dbReference>
<dbReference type="InterPro" id="IPR014718">
    <property type="entry name" value="GH-type_carb-bd"/>
</dbReference>
<keyword evidence="7" id="KW-1185">Reference proteome</keyword>
<dbReference type="InterPro" id="IPR011013">
    <property type="entry name" value="Gal_mutarotase_sf_dom"/>
</dbReference>
<evidence type="ECO:0000256" key="2">
    <source>
        <dbReference type="ARBA" id="ARBA00006206"/>
    </source>
</evidence>
<evidence type="ECO:0000313" key="7">
    <source>
        <dbReference type="Proteomes" id="UP001620408"/>
    </source>
</evidence>
<dbReference type="CDD" id="cd09019">
    <property type="entry name" value="galactose_mutarotase_like"/>
    <property type="match status" value="1"/>
</dbReference>
<dbReference type="Pfam" id="PF01263">
    <property type="entry name" value="Aldose_epim"/>
    <property type="match status" value="1"/>
</dbReference>
<dbReference type="Proteomes" id="UP001620408">
    <property type="component" value="Unassembled WGS sequence"/>
</dbReference>
<dbReference type="InterPro" id="IPR047215">
    <property type="entry name" value="Galactose_mutarotase-like"/>
</dbReference>
<dbReference type="PIRSF" id="PIRSF005096">
    <property type="entry name" value="GALM"/>
    <property type="match status" value="1"/>
</dbReference>
<protein>
    <recommendedName>
        <fullName evidence="5">Aldose 1-epimerase</fullName>
        <ecNumber evidence="5">5.1.3.3</ecNumber>
    </recommendedName>
</protein>
<evidence type="ECO:0000256" key="1">
    <source>
        <dbReference type="ARBA" id="ARBA00005028"/>
    </source>
</evidence>
<keyword evidence="3 5" id="KW-0413">Isomerase</keyword>
<sequence length="367" mass="39812">MTRCVTADAAAIGREIFGTLADGTPVEAVTLSNRHGLCARIIALGATLQSLTAPDRDGTLANITLGYASLDGYVRNLHYFGATVGRYANRIARGRFVLDGEAWQLPINNPPNSLHGGTHGFDKVVWIIDEVRQESGKSSVGLSLVSPDGDMGYPGTLRVTATYTLDDSNRLSIEYGATTDKSTVVNLTHHAYWNLAGEGSGSAMRQLLTIPADAYLPVNDTQIPTGEIRDVTGTAFDFRQGKPIGRDIRRGDDLQLRYGRGYDHSWVIGRAATHEPRMVAKVEDPLSGRVMTLLSTKPGLQFYSGNFLDGTSVGTGGYAYRQGDAFALEPQFHPDTPNQPAFGSARLAPGQTYRHVMVYEFTTQPDR</sequence>